<accession>A0A8D3WI47</accession>
<dbReference type="Proteomes" id="UP000002066">
    <property type="component" value="Chromosome"/>
</dbReference>
<gene>
    <name evidence="1" type="ordered locus">Sfla_3659</name>
</gene>
<proteinExistence type="predicted"/>
<evidence type="ECO:0008006" key="3">
    <source>
        <dbReference type="Google" id="ProtNLM"/>
    </source>
</evidence>
<evidence type="ECO:0000313" key="1">
    <source>
        <dbReference type="EMBL" id="ADW05077.1"/>
    </source>
</evidence>
<dbReference type="PANTHER" id="PTHR12558">
    <property type="entry name" value="CELL DIVISION CYCLE 16,23,27"/>
    <property type="match status" value="1"/>
</dbReference>
<dbReference type="EMBL" id="CP002475">
    <property type="protein sequence ID" value="ADW05077.1"/>
    <property type="molecule type" value="Genomic_DNA"/>
</dbReference>
<protein>
    <recommendedName>
        <fullName evidence="3">Tetratricopeptide repeat protein</fullName>
    </recommendedName>
</protein>
<sequence>MTAGGSIGLALSGDRNKVNVHGDILLESGQARAPRSGYMLEVQELSAQRFEGREAELAAMAAFSSAPEADTSGYWRWLAPAWAGKTALMAHFALHPPPDTDVLAFFVTARMADRADRTAFLSALESQLGEYLDDGDVRCSNQGAFLESLQRAADRAQGVDRQLLLVVDGLDEDAGLATASTGYSIAALLPRTPPPGLRLIVAGRTHPPLPGDVPPGHPLRDPATNHELLPAPAAWVVKEDAERNLDALIAAGGLTEELVGLTAAGGGLTAPDLAELTGQTQRRIELVLGGSIGRAFQIRPTRYAADGDGAPLAVYSFAHQELFLGARELLRPSVMQQYRDRLHSWVESAREAGWPATTPEWVLIGYPRTLVELQDADRLFALATDSVRHERMWQFTGADIDALAEITNAFTVHGTRARPDISVCVRLAHQRENLVEKTRNVPDGLIYAWARMGHLQRAVALAVHSADSIRRLDYSSYIVQAVGSTPESLAAAAEIIRTLDPIDKPFALVCLGEALVEVGDLERASDIASQARHWALDIPNASRRDEAAMASANLLARVGREEESAELARSLVDEGRWGEALGSVAEELARAGKHSKAINFAREAILLADTSSESEQAVYALCLSSRALALAGLCDEAADIARQVVDLAADLDSDETAWLCRGASMALAQAGYASEGADLIRALDSDWDGVHAFGDGAEELARNGKMQEAAYFAREAERIVSAIGNATPQEPLMAVVARALAVSGNVHRAYEIGLSLTSSSVIIAIAHALADYSHADEAGKLAQYAVDASAAISDKYRQGETLGEVSALLARCGRLNESAELAQYVADTARTKTNPNSHAVSLLEASAALFSCGQIGEAIGLAERAVAVSDTIEDLLGRCEVLARSALLLCRIGKAGEATGAAQKVAHLTASLHRNMGLPYLLIAFEVLIETEGFEEMLDVIKTSIEPPQRAEVEFELSIRLLERGRFEEAVKLARDAAGGTPHNSLPFAARKAHRRIVNALAEAELMDEAMALLEETCENNEHAELISLAKHLVSIERADDAVSFVSIAVSRAREVSRSFGVIGATYSEERTLVEAAGILATVGRYEEAVDCALAVSSPRCRIDGLLAVVEAGAGPDELKQSVKLVKASVALALEIDNDYVKSRSLRSIVGAKARCGLVEEALILAGEIADDCQRSRGVSEVALVLAKEGQRGRADLLSRQAIDFASRSHDPVRRGKAIRDACQVLALTAVPREVIDTALSIEAHDQRCEALVGVAKSFARSIKAEDAIDAVLCIPDEDEQVSTFREVARLLISQGGGEELLRGVRKCSDPFWLETALPLVVESRRGWPDGIVLLAEALAVKSPTSLISLIASFDGQAVKTYARCLMS</sequence>
<dbReference type="PANTHER" id="PTHR12558:SF13">
    <property type="entry name" value="CELL DIVISION CYCLE PROTEIN 27 HOMOLOG"/>
    <property type="match status" value="1"/>
</dbReference>
<dbReference type="KEGG" id="sfa:Sfla_3659"/>
<name>A0A8D3WI47_STRFA</name>
<dbReference type="InterPro" id="IPR011990">
    <property type="entry name" value="TPR-like_helical_dom_sf"/>
</dbReference>
<reference evidence="1 2" key="1">
    <citation type="submission" date="2011-01" db="EMBL/GenBank/DDBJ databases">
        <title>Complete sequence of chromosome of Streptomyces flavogriseus ATCC 33331.</title>
        <authorList>
            <consortium name="US DOE Joint Genome Institute"/>
            <person name="Lucas S."/>
            <person name="Copeland A."/>
            <person name="Lapidus A."/>
            <person name="Cheng J.-F."/>
            <person name="Goodwin L."/>
            <person name="Pitluck S."/>
            <person name="Davenport K."/>
            <person name="Detter J.C."/>
            <person name="Han C."/>
            <person name="Tapia R."/>
            <person name="Land M."/>
            <person name="Hauser L."/>
            <person name="Kyrpides N."/>
            <person name="Ivanova N."/>
            <person name="Ovchinnikova G."/>
            <person name="Pagani I."/>
            <person name="Brumm P."/>
            <person name="Mead D."/>
            <person name="Woyke T."/>
        </authorList>
    </citation>
    <scope>NUCLEOTIDE SEQUENCE [LARGE SCALE GENOMIC DNA]</scope>
    <source>
        <strain evidence="2">ATCC 33331 / IAF-45CD</strain>
    </source>
</reference>
<dbReference type="SUPFAM" id="SSF48452">
    <property type="entry name" value="TPR-like"/>
    <property type="match status" value="3"/>
</dbReference>
<organism evidence="1 2">
    <name type="scientific">Streptomyces pratensis (strain ATCC 33331 / IAF-45CD)</name>
    <dbReference type="NCBI Taxonomy" id="591167"/>
    <lineage>
        <taxon>Bacteria</taxon>
        <taxon>Bacillati</taxon>
        <taxon>Actinomycetota</taxon>
        <taxon>Actinomycetes</taxon>
        <taxon>Kitasatosporales</taxon>
        <taxon>Streptomycetaceae</taxon>
        <taxon>Streptomyces</taxon>
    </lineage>
</organism>
<dbReference type="Gene3D" id="1.25.40.10">
    <property type="entry name" value="Tetratricopeptide repeat domain"/>
    <property type="match status" value="4"/>
</dbReference>
<evidence type="ECO:0000313" key="2">
    <source>
        <dbReference type="Proteomes" id="UP000002066"/>
    </source>
</evidence>